<proteinExistence type="predicted"/>
<dbReference type="Gene3D" id="1.10.10.2910">
    <property type="match status" value="1"/>
</dbReference>
<name>A0ABW3ECA7_9LACO</name>
<dbReference type="Proteomes" id="UP001597104">
    <property type="component" value="Unassembled WGS sequence"/>
</dbReference>
<dbReference type="InterPro" id="IPR010359">
    <property type="entry name" value="IrrE_HExxH"/>
</dbReference>
<evidence type="ECO:0000259" key="1">
    <source>
        <dbReference type="Pfam" id="PF06114"/>
    </source>
</evidence>
<dbReference type="EMBL" id="JBHTIO010000032">
    <property type="protein sequence ID" value="MFD0897351.1"/>
    <property type="molecule type" value="Genomic_DNA"/>
</dbReference>
<reference evidence="3" key="1">
    <citation type="journal article" date="2019" name="Int. J. Syst. Evol. Microbiol.">
        <title>The Global Catalogue of Microorganisms (GCM) 10K type strain sequencing project: providing services to taxonomists for standard genome sequencing and annotation.</title>
        <authorList>
            <consortium name="The Broad Institute Genomics Platform"/>
            <consortium name="The Broad Institute Genome Sequencing Center for Infectious Disease"/>
            <person name="Wu L."/>
            <person name="Ma J."/>
        </authorList>
    </citation>
    <scope>NUCLEOTIDE SEQUENCE [LARGE SCALE GENOMIC DNA]</scope>
    <source>
        <strain evidence="3">CCM 8925</strain>
    </source>
</reference>
<protein>
    <submittedName>
        <fullName evidence="2">ImmA/IrrE family metallo-endopeptidase</fullName>
    </submittedName>
</protein>
<dbReference type="Pfam" id="PF06114">
    <property type="entry name" value="Peptidase_M78"/>
    <property type="match status" value="1"/>
</dbReference>
<feature type="domain" description="IrrE N-terminal-like" evidence="1">
    <location>
        <begin position="26"/>
        <end position="115"/>
    </location>
</feature>
<organism evidence="2 3">
    <name type="scientific">Loigolactobacillus binensis</name>
    <dbReference type="NCBI Taxonomy" id="2559922"/>
    <lineage>
        <taxon>Bacteria</taxon>
        <taxon>Bacillati</taxon>
        <taxon>Bacillota</taxon>
        <taxon>Bacilli</taxon>
        <taxon>Lactobacillales</taxon>
        <taxon>Lactobacillaceae</taxon>
        <taxon>Loigolactobacillus</taxon>
    </lineage>
</organism>
<evidence type="ECO:0000313" key="3">
    <source>
        <dbReference type="Proteomes" id="UP001597104"/>
    </source>
</evidence>
<keyword evidence="3" id="KW-1185">Reference proteome</keyword>
<dbReference type="RefSeq" id="WP_137637210.1">
    <property type="nucleotide sequence ID" value="NZ_BJDN01000006.1"/>
</dbReference>
<evidence type="ECO:0000313" key="2">
    <source>
        <dbReference type="EMBL" id="MFD0897351.1"/>
    </source>
</evidence>
<accession>A0ABW3ECA7</accession>
<sequence length="144" mass="16950">MREDLETVIEYMGHRYKTFDPFIIAEKLNIQVDWRPFGAHPAGQTRHYPTIGGGKAPMILLNERIRNTPERYFAMAHELGHVLEHEGLDGYYDFDRRNRSKVEVEADSFAAHLLTNFFVEEYDRAADNYQELVWTYGFPKLSDY</sequence>
<gene>
    <name evidence="2" type="ORF">ACFQZ7_06315</name>
</gene>
<comment type="caution">
    <text evidence="2">The sequence shown here is derived from an EMBL/GenBank/DDBJ whole genome shotgun (WGS) entry which is preliminary data.</text>
</comment>